<dbReference type="AlphaFoldDB" id="A0A379KQ20"/>
<organism evidence="2 3">
    <name type="scientific">Pseudomonas putida</name>
    <name type="common">Arthrobacter siderocapsulatus</name>
    <dbReference type="NCBI Taxonomy" id="303"/>
    <lineage>
        <taxon>Bacteria</taxon>
        <taxon>Pseudomonadati</taxon>
        <taxon>Pseudomonadota</taxon>
        <taxon>Gammaproteobacteria</taxon>
        <taxon>Pseudomonadales</taxon>
        <taxon>Pseudomonadaceae</taxon>
        <taxon>Pseudomonas</taxon>
    </lineage>
</organism>
<evidence type="ECO:0000313" key="3">
    <source>
        <dbReference type="Proteomes" id="UP000254602"/>
    </source>
</evidence>
<dbReference type="Gene3D" id="1.10.150.690">
    <property type="entry name" value="DUF2063"/>
    <property type="match status" value="1"/>
</dbReference>
<feature type="domain" description="Putative DNA-binding" evidence="1">
    <location>
        <begin position="7"/>
        <end position="93"/>
    </location>
</feature>
<dbReference type="EMBL" id="UGUY01000001">
    <property type="protein sequence ID" value="SUD70122.1"/>
    <property type="molecule type" value="Genomic_DNA"/>
</dbReference>
<name>A0A379KQ20_PSEPU</name>
<evidence type="ECO:0000313" key="2">
    <source>
        <dbReference type="EMBL" id="SUD70122.1"/>
    </source>
</evidence>
<gene>
    <name evidence="2" type="ORF">NCTC7914_04272</name>
</gene>
<dbReference type="RefSeq" id="WP_115275103.1">
    <property type="nucleotide sequence ID" value="NZ_UGUY01000001.1"/>
</dbReference>
<protein>
    <submittedName>
        <fullName evidence="2">Uncharacterized protein conserved in bacteria (DUF2063)</fullName>
    </submittedName>
</protein>
<evidence type="ECO:0000259" key="1">
    <source>
        <dbReference type="Pfam" id="PF09836"/>
    </source>
</evidence>
<sequence length="251" mass="27670">MNLPLGQFQDAFIDALYLRPAPLLHNLTRQPAFAVYRNTVIAGCVDALRANFPSVETLVGADWMQQTAAAYAQHTPPDDARLIRYGATFAAFLQDSQASHGLPYLADVARLDWYWCEVFAAAEQPCLALSDLAGMTASDLGRSHLRPRQNVRWQWFAANPALSLWRCSREGLPWPQSQPWVAEGALLSADQDGVNHQPLEAGGCMFLDACAAGHSLESASQLALQRQPDLDFTSLLGRLMQARVFLPLSFD</sequence>
<dbReference type="Pfam" id="PF09836">
    <property type="entry name" value="DUF2063"/>
    <property type="match status" value="1"/>
</dbReference>
<dbReference type="Proteomes" id="UP000254602">
    <property type="component" value="Unassembled WGS sequence"/>
</dbReference>
<proteinExistence type="predicted"/>
<dbReference type="InterPro" id="IPR018640">
    <property type="entry name" value="DUF2063"/>
</dbReference>
<reference evidence="2 3" key="1">
    <citation type="submission" date="2018-06" db="EMBL/GenBank/DDBJ databases">
        <authorList>
            <consortium name="Pathogen Informatics"/>
            <person name="Doyle S."/>
        </authorList>
    </citation>
    <scope>NUCLEOTIDE SEQUENCE [LARGE SCALE GENOMIC DNA]</scope>
    <source>
        <strain evidence="2 3">NCTC7914</strain>
    </source>
</reference>
<dbReference type="InterPro" id="IPR044922">
    <property type="entry name" value="DUF2063_N_sf"/>
</dbReference>
<accession>A0A379KQ20</accession>